<keyword evidence="5" id="KW-1185">Reference proteome</keyword>
<organism evidence="4 5">
    <name type="scientific">Aeoliella mucimassa</name>
    <dbReference type="NCBI Taxonomy" id="2527972"/>
    <lineage>
        <taxon>Bacteria</taxon>
        <taxon>Pseudomonadati</taxon>
        <taxon>Planctomycetota</taxon>
        <taxon>Planctomycetia</taxon>
        <taxon>Pirellulales</taxon>
        <taxon>Lacipirellulaceae</taxon>
        <taxon>Aeoliella</taxon>
    </lineage>
</organism>
<feature type="signal peptide" evidence="1">
    <location>
        <begin position="1"/>
        <end position="26"/>
    </location>
</feature>
<dbReference type="InterPro" id="IPR029062">
    <property type="entry name" value="Class_I_gatase-like"/>
</dbReference>
<accession>A0A518ATM9</accession>
<keyword evidence="1" id="KW-0732">Signal</keyword>
<dbReference type="SUPFAM" id="SSF52317">
    <property type="entry name" value="Class I glutamine amidotransferase-like"/>
    <property type="match status" value="1"/>
</dbReference>
<dbReference type="PROSITE" id="PS51257">
    <property type="entry name" value="PROKAR_LIPOPROTEIN"/>
    <property type="match status" value="1"/>
</dbReference>
<evidence type="ECO:0000259" key="2">
    <source>
        <dbReference type="Pfam" id="PF03417"/>
    </source>
</evidence>
<feature type="chain" id="PRO_5021771430" evidence="1">
    <location>
        <begin position="27"/>
        <end position="650"/>
    </location>
</feature>
<evidence type="ECO:0000256" key="1">
    <source>
        <dbReference type="SAM" id="SignalP"/>
    </source>
</evidence>
<dbReference type="EMBL" id="CP036278">
    <property type="protein sequence ID" value="QDU58084.1"/>
    <property type="molecule type" value="Genomic_DNA"/>
</dbReference>
<sequence precursor="true">MHLRLPCPARALLLLLSALLAPVGSACTTAVVSGRATEDGRPILWKNRDYIASPRNEVAILSGGRYRAVAVVNAGKRTSAWMGTNEAGLCIENSLSNDLKVDQKSQGLRNGGFNREVLLTCATVDDVQALLERTNQTGRQTTGNFGVIDAQGGAALFEVGPNSYTMFDANDPQVAPQGFLIRTNFATTAHQLPANPSAEAAADLYSGKRYQRASTLLATCANGRLSVPYFIQHLTRDLANEAGDPLVGSVNGRQGQLPAIIDTKSTISRTGTVSAAVFHGVRPGENARLTTMWVMLGDPKFSVAVPCFAGMTAVADPLQGDRGAELGEVARTLRDISHTRRTDRFRTELLPGIWNDILPLESKHLEQTITTREGWLVEPTSTDALNELHSQVANECYQALTRERDQAKTTLVAGKATTLDSTLAPQTTKVAIYDHSDGSANGPNHLLQFLTTDAGFVAERVGPEQIRQGQLQNYDVLIVPGGSASSQSKHLQQEGRDEIRHFVESGGGYVGICAGSYLASTHYSWSLGILNARVWDRVHWARGTGSVELSLSESGQSTLGSDDPVVQVHYAQGPLLVRGREADLPTYEVLATYQTEVAKKGALPGAMEGTHAIVRSTFGEGRVICYSPHPEVESGPNYLMASGVKWAAGE</sequence>
<dbReference type="OrthoDB" id="238427at2"/>
<dbReference type="Gene3D" id="3.60.60.10">
    <property type="entry name" value="Penicillin V Acylase, Chain A"/>
    <property type="match status" value="1"/>
</dbReference>
<protein>
    <submittedName>
        <fullName evidence="4">Glutamine amidotransferase subunit PdxT</fullName>
    </submittedName>
</protein>
<gene>
    <name evidence="4" type="primary">pdxT</name>
    <name evidence="4" type="ORF">Pan181_43100</name>
</gene>
<evidence type="ECO:0000313" key="5">
    <source>
        <dbReference type="Proteomes" id="UP000315750"/>
    </source>
</evidence>
<name>A0A518ATM9_9BACT</name>
<dbReference type="AlphaFoldDB" id="A0A518ATM9"/>
<feature type="domain" description="Peptidase C45 hydrolase" evidence="2">
    <location>
        <begin position="38"/>
        <end position="189"/>
    </location>
</feature>
<dbReference type="InterPro" id="IPR005079">
    <property type="entry name" value="Peptidase_C45_hydrolase"/>
</dbReference>
<dbReference type="InterPro" id="IPR019197">
    <property type="entry name" value="Biotin-prot_ligase_N"/>
</dbReference>
<evidence type="ECO:0000313" key="4">
    <source>
        <dbReference type="EMBL" id="QDU58084.1"/>
    </source>
</evidence>
<feature type="domain" description="Biotin-protein ligase N-terminal" evidence="3">
    <location>
        <begin position="473"/>
        <end position="531"/>
    </location>
</feature>
<dbReference type="Gene3D" id="3.40.50.880">
    <property type="match status" value="1"/>
</dbReference>
<reference evidence="4 5" key="1">
    <citation type="submission" date="2019-02" db="EMBL/GenBank/DDBJ databases">
        <title>Deep-cultivation of Planctomycetes and their phenomic and genomic characterization uncovers novel biology.</title>
        <authorList>
            <person name="Wiegand S."/>
            <person name="Jogler M."/>
            <person name="Boedeker C."/>
            <person name="Pinto D."/>
            <person name="Vollmers J."/>
            <person name="Rivas-Marin E."/>
            <person name="Kohn T."/>
            <person name="Peeters S.H."/>
            <person name="Heuer A."/>
            <person name="Rast P."/>
            <person name="Oberbeckmann S."/>
            <person name="Bunk B."/>
            <person name="Jeske O."/>
            <person name="Meyerdierks A."/>
            <person name="Storesund J.E."/>
            <person name="Kallscheuer N."/>
            <person name="Luecker S."/>
            <person name="Lage O.M."/>
            <person name="Pohl T."/>
            <person name="Merkel B.J."/>
            <person name="Hornburger P."/>
            <person name="Mueller R.-W."/>
            <person name="Bruemmer F."/>
            <person name="Labrenz M."/>
            <person name="Spormann A.M."/>
            <person name="Op den Camp H."/>
            <person name="Overmann J."/>
            <person name="Amann R."/>
            <person name="Jetten M.S.M."/>
            <person name="Mascher T."/>
            <person name="Medema M.H."/>
            <person name="Devos D.P."/>
            <person name="Kaster A.-K."/>
            <person name="Ovreas L."/>
            <person name="Rohde M."/>
            <person name="Galperin M.Y."/>
            <person name="Jogler C."/>
        </authorList>
    </citation>
    <scope>NUCLEOTIDE SEQUENCE [LARGE SCALE GENOMIC DNA]</scope>
    <source>
        <strain evidence="4 5">Pan181</strain>
    </source>
</reference>
<dbReference type="Pfam" id="PF03417">
    <property type="entry name" value="AAT"/>
    <property type="match status" value="1"/>
</dbReference>
<dbReference type="RefSeq" id="WP_145249634.1">
    <property type="nucleotide sequence ID" value="NZ_CP036278.1"/>
</dbReference>
<evidence type="ECO:0000259" key="3">
    <source>
        <dbReference type="Pfam" id="PF09825"/>
    </source>
</evidence>
<dbReference type="Proteomes" id="UP000315750">
    <property type="component" value="Chromosome"/>
</dbReference>
<dbReference type="GO" id="GO:0016740">
    <property type="term" value="F:transferase activity"/>
    <property type="evidence" value="ECO:0007669"/>
    <property type="project" value="UniProtKB-KW"/>
</dbReference>
<dbReference type="KEGG" id="amuc:Pan181_43100"/>
<keyword evidence="4" id="KW-0808">Transferase</keyword>
<feature type="domain" description="Biotin-protein ligase N-terminal" evidence="3">
    <location>
        <begin position="542"/>
        <end position="634"/>
    </location>
</feature>
<keyword evidence="4" id="KW-0315">Glutamine amidotransferase</keyword>
<dbReference type="Pfam" id="PF09825">
    <property type="entry name" value="BPL_N"/>
    <property type="match status" value="2"/>
</dbReference>
<proteinExistence type="predicted"/>